<dbReference type="AlphaFoldDB" id="A0A8J5QK19"/>
<dbReference type="InterPro" id="IPR050410">
    <property type="entry name" value="CCR4/nocturin_mRNA_transcr"/>
</dbReference>
<dbReference type="Proteomes" id="UP000729913">
    <property type="component" value="Unassembled WGS sequence"/>
</dbReference>
<name>A0A8J5QK19_9HYME</name>
<dbReference type="Pfam" id="PF03372">
    <property type="entry name" value="Exo_endo_phos"/>
    <property type="match status" value="1"/>
</dbReference>
<reference evidence="2" key="1">
    <citation type="submission" date="2020-03" db="EMBL/GenBank/DDBJ databases">
        <authorList>
            <person name="Chebbi M.A."/>
            <person name="Drezen J.M."/>
        </authorList>
    </citation>
    <scope>NUCLEOTIDE SEQUENCE</scope>
    <source>
        <tissue evidence="2">Whole body</tissue>
    </source>
</reference>
<feature type="non-terminal residue" evidence="2">
    <location>
        <position position="1"/>
    </location>
</feature>
<keyword evidence="3" id="KW-1185">Reference proteome</keyword>
<proteinExistence type="predicted"/>
<gene>
    <name evidence="2" type="ORF">G9C98_008009</name>
</gene>
<dbReference type="GO" id="GO:0000175">
    <property type="term" value="F:3'-5'-RNA exonuclease activity"/>
    <property type="evidence" value="ECO:0007669"/>
    <property type="project" value="TreeGrafter"/>
</dbReference>
<accession>A0A8J5QK19</accession>
<reference evidence="2" key="2">
    <citation type="submission" date="2021-04" db="EMBL/GenBank/DDBJ databases">
        <title>Genome-wide patterns of bracovirus chromosomal integration into multiple host tissues during parasitism.</title>
        <authorList>
            <person name="Chebbi M.A.C."/>
        </authorList>
    </citation>
    <scope>NUCLEOTIDE SEQUENCE</scope>
    <source>
        <tissue evidence="2">Whole body</tissue>
    </source>
</reference>
<dbReference type="InterPro" id="IPR005135">
    <property type="entry name" value="Endo/exonuclease/phosphatase"/>
</dbReference>
<dbReference type="PANTHER" id="PTHR12121">
    <property type="entry name" value="CARBON CATABOLITE REPRESSOR PROTEIN 4"/>
    <property type="match status" value="1"/>
</dbReference>
<organism evidence="2 3">
    <name type="scientific">Cotesia typhae</name>
    <dbReference type="NCBI Taxonomy" id="2053667"/>
    <lineage>
        <taxon>Eukaryota</taxon>
        <taxon>Metazoa</taxon>
        <taxon>Ecdysozoa</taxon>
        <taxon>Arthropoda</taxon>
        <taxon>Hexapoda</taxon>
        <taxon>Insecta</taxon>
        <taxon>Pterygota</taxon>
        <taxon>Neoptera</taxon>
        <taxon>Endopterygota</taxon>
        <taxon>Hymenoptera</taxon>
        <taxon>Apocrita</taxon>
        <taxon>Ichneumonoidea</taxon>
        <taxon>Braconidae</taxon>
        <taxon>Microgastrinae</taxon>
        <taxon>Cotesia</taxon>
    </lineage>
</organism>
<evidence type="ECO:0000313" key="2">
    <source>
        <dbReference type="EMBL" id="KAG8034933.1"/>
    </source>
</evidence>
<evidence type="ECO:0000313" key="3">
    <source>
        <dbReference type="Proteomes" id="UP000729913"/>
    </source>
</evidence>
<evidence type="ECO:0000259" key="1">
    <source>
        <dbReference type="Pfam" id="PF03372"/>
    </source>
</evidence>
<protein>
    <recommendedName>
        <fullName evidence="1">Endonuclease/exonuclease/phosphatase domain-containing protein</fullName>
    </recommendedName>
</protein>
<sequence>TSSPPPLRPFFQTTAMQQLRPSVVFSAMTYNVLSSSYANPSMYGYCQPEFLDWQVRGNNVLLEIYRFMSDVINLQEVEMEQFENFFLPHLQTKGYHGQFTPKSRVLTMSEPKKKLVDGCAIFWKAQKFSLVSVKGISYRDLVMQNTARSEDMMNRVCNRDNIGILAVLKTTTDAWTYGPPVYPNDVEQFLIVANTHLHWDPQYADVKIIQTMIMISEILSLADNVRTSFSRPDKVLLFSDIRILLCGDFNSLTNSGVFQFLSTGQLPLNHPELQGFDYFHAIAKILGRECYGGITHPLNLSSACSPQIMPYTNYSYGFKEMIDYIFYSPSNLACLGVYGPISQDWFNLFNVVGCPHPFIPSGISFSSGSVISNVCLNGFDVRVLHG</sequence>
<comment type="caution">
    <text evidence="2">The sequence shown here is derived from an EMBL/GenBank/DDBJ whole genome shotgun (WGS) entry which is preliminary data.</text>
</comment>
<dbReference type="EMBL" id="JAAOIC020000067">
    <property type="protein sequence ID" value="KAG8034933.1"/>
    <property type="molecule type" value="Genomic_DNA"/>
</dbReference>
<dbReference type="PANTHER" id="PTHR12121:SF100">
    <property type="entry name" value="POLY(A)-SPECIFIC RIBONUCLEASE"/>
    <property type="match status" value="1"/>
</dbReference>
<dbReference type="OrthoDB" id="428734at2759"/>
<feature type="domain" description="Endonuclease/exonuclease/phosphatase" evidence="1">
    <location>
        <begin position="28"/>
        <end position="142"/>
    </location>
</feature>